<protein>
    <submittedName>
        <fullName evidence="1">Uncharacterized protein</fullName>
    </submittedName>
</protein>
<dbReference type="Proteomes" id="UP000887116">
    <property type="component" value="Unassembled WGS sequence"/>
</dbReference>
<dbReference type="AlphaFoldDB" id="A0A8X6M1F1"/>
<accession>A0A8X6M1F1</accession>
<sequence>MFSAETQKEIITNDKKLRADNVEEISYGTSVPMPETRRTFINDKMHYFEPLGFRMCGRQNFFGQKIISLRGGIWGHLLR</sequence>
<name>A0A8X6M1F1_TRICU</name>
<evidence type="ECO:0000313" key="1">
    <source>
        <dbReference type="EMBL" id="GFR29740.1"/>
    </source>
</evidence>
<dbReference type="EMBL" id="BMAO01019302">
    <property type="protein sequence ID" value="GFR29740.1"/>
    <property type="molecule type" value="Genomic_DNA"/>
</dbReference>
<proteinExistence type="predicted"/>
<keyword evidence="2" id="KW-1185">Reference proteome</keyword>
<reference evidence="1" key="1">
    <citation type="submission" date="2020-07" db="EMBL/GenBank/DDBJ databases">
        <title>Multicomponent nature underlies the extraordinary mechanical properties of spider dragline silk.</title>
        <authorList>
            <person name="Kono N."/>
            <person name="Nakamura H."/>
            <person name="Mori M."/>
            <person name="Yoshida Y."/>
            <person name="Ohtoshi R."/>
            <person name="Malay A.D."/>
            <person name="Moran D.A.P."/>
            <person name="Tomita M."/>
            <person name="Numata K."/>
            <person name="Arakawa K."/>
        </authorList>
    </citation>
    <scope>NUCLEOTIDE SEQUENCE</scope>
</reference>
<gene>
    <name evidence="1" type="ORF">TNCT_506231</name>
</gene>
<comment type="caution">
    <text evidence="1">The sequence shown here is derived from an EMBL/GenBank/DDBJ whole genome shotgun (WGS) entry which is preliminary data.</text>
</comment>
<dbReference type="OrthoDB" id="10319674at2759"/>
<organism evidence="1 2">
    <name type="scientific">Trichonephila clavata</name>
    <name type="common">Joro spider</name>
    <name type="synonym">Nephila clavata</name>
    <dbReference type="NCBI Taxonomy" id="2740835"/>
    <lineage>
        <taxon>Eukaryota</taxon>
        <taxon>Metazoa</taxon>
        <taxon>Ecdysozoa</taxon>
        <taxon>Arthropoda</taxon>
        <taxon>Chelicerata</taxon>
        <taxon>Arachnida</taxon>
        <taxon>Araneae</taxon>
        <taxon>Araneomorphae</taxon>
        <taxon>Entelegynae</taxon>
        <taxon>Araneoidea</taxon>
        <taxon>Nephilidae</taxon>
        <taxon>Trichonephila</taxon>
    </lineage>
</organism>
<evidence type="ECO:0000313" key="2">
    <source>
        <dbReference type="Proteomes" id="UP000887116"/>
    </source>
</evidence>